<dbReference type="SMART" id="SM00862">
    <property type="entry name" value="Trans_reg_C"/>
    <property type="match status" value="1"/>
</dbReference>
<comment type="subcellular location">
    <subcellularLocation>
        <location evidence="1">Cytoplasm</location>
    </subcellularLocation>
</comment>
<keyword evidence="5" id="KW-0805">Transcription regulation</keyword>
<feature type="domain" description="OmpR/PhoB-type" evidence="11">
    <location>
        <begin position="129"/>
        <end position="227"/>
    </location>
</feature>
<protein>
    <recommendedName>
        <fullName evidence="14">Two-component system response regulator yxdJ</fullName>
    </recommendedName>
</protein>
<dbReference type="Pfam" id="PF00486">
    <property type="entry name" value="Trans_reg_C"/>
    <property type="match status" value="1"/>
</dbReference>
<dbReference type="EMBL" id="AHFL01000069">
    <property type="protein sequence ID" value="EOO60381.1"/>
    <property type="molecule type" value="Genomic_DNA"/>
</dbReference>
<dbReference type="GO" id="GO:0005829">
    <property type="term" value="C:cytosol"/>
    <property type="evidence" value="ECO:0007669"/>
    <property type="project" value="TreeGrafter"/>
</dbReference>
<organism evidence="12 13">
    <name type="scientific">Bacillus cereus VD196</name>
    <dbReference type="NCBI Taxonomy" id="1053243"/>
    <lineage>
        <taxon>Bacteria</taxon>
        <taxon>Bacillati</taxon>
        <taxon>Bacillota</taxon>
        <taxon>Bacilli</taxon>
        <taxon>Bacillales</taxon>
        <taxon>Bacillaceae</taxon>
        <taxon>Bacillus</taxon>
        <taxon>Bacillus cereus group</taxon>
    </lineage>
</organism>
<dbReference type="InterPro" id="IPR016032">
    <property type="entry name" value="Sig_transdc_resp-reg_C-effctor"/>
</dbReference>
<keyword evidence="6 9" id="KW-0238">DNA-binding</keyword>
<evidence type="ECO:0000259" key="10">
    <source>
        <dbReference type="PROSITE" id="PS50110"/>
    </source>
</evidence>
<gene>
    <name evidence="12" type="ORF">IKE_05982</name>
</gene>
<dbReference type="PROSITE" id="PS51755">
    <property type="entry name" value="OMPR_PHOB"/>
    <property type="match status" value="1"/>
</dbReference>
<evidence type="ECO:0008006" key="14">
    <source>
        <dbReference type="Google" id="ProtNLM"/>
    </source>
</evidence>
<evidence type="ECO:0000256" key="1">
    <source>
        <dbReference type="ARBA" id="ARBA00004496"/>
    </source>
</evidence>
<dbReference type="PANTHER" id="PTHR48111:SF31">
    <property type="entry name" value="TRANSCRIPTIONAL REGULATORY PROTEIN YXDJ"/>
    <property type="match status" value="1"/>
</dbReference>
<evidence type="ECO:0000256" key="4">
    <source>
        <dbReference type="ARBA" id="ARBA00023012"/>
    </source>
</evidence>
<keyword evidence="3 8" id="KW-0597">Phosphoprotein</keyword>
<dbReference type="SUPFAM" id="SSF52172">
    <property type="entry name" value="CheY-like"/>
    <property type="match status" value="1"/>
</dbReference>
<evidence type="ECO:0000256" key="7">
    <source>
        <dbReference type="ARBA" id="ARBA00023163"/>
    </source>
</evidence>
<dbReference type="SMART" id="SM00448">
    <property type="entry name" value="REC"/>
    <property type="match status" value="1"/>
</dbReference>
<dbReference type="RefSeq" id="WP_000276695.1">
    <property type="nucleotide sequence ID" value="NZ_KB976270.1"/>
</dbReference>
<sequence>MYKILIIEDDYKIAALLQSYIEKYKYRGLTIENFDTILETFQDFQPHLVLLDVNLPSFDGYYWCRQIRMISTCPVIFISARCSEMDQVMALEHGADDYITKPFYYEVVMAKIRSHLRRTYGDYAAKLEERTVELFGLTLYSERMEVSLNDKMVSLTKKETALLEILLLRHPRVVKRQAILDKIWDDYTYVDDNTLSVQITRTRKKLEELGVKNALETVRGTGYKLYITWDDEVKK</sequence>
<dbReference type="InterPro" id="IPR039420">
    <property type="entry name" value="WalR-like"/>
</dbReference>
<evidence type="ECO:0000256" key="2">
    <source>
        <dbReference type="ARBA" id="ARBA00022490"/>
    </source>
</evidence>
<feature type="DNA-binding region" description="OmpR/PhoB-type" evidence="9">
    <location>
        <begin position="129"/>
        <end position="227"/>
    </location>
</feature>
<evidence type="ECO:0000259" key="11">
    <source>
        <dbReference type="PROSITE" id="PS51755"/>
    </source>
</evidence>
<keyword evidence="4" id="KW-0902">Two-component regulatory system</keyword>
<dbReference type="CDD" id="cd00383">
    <property type="entry name" value="trans_reg_C"/>
    <property type="match status" value="1"/>
</dbReference>
<dbReference type="Gene3D" id="3.40.50.2300">
    <property type="match status" value="1"/>
</dbReference>
<dbReference type="InterPro" id="IPR036388">
    <property type="entry name" value="WH-like_DNA-bd_sf"/>
</dbReference>
<name>A0A9W5PY89_BACCE</name>
<feature type="domain" description="Response regulatory" evidence="10">
    <location>
        <begin position="3"/>
        <end position="116"/>
    </location>
</feature>
<dbReference type="AlphaFoldDB" id="A0A9W5PY89"/>
<evidence type="ECO:0000256" key="9">
    <source>
        <dbReference type="PROSITE-ProRule" id="PRU01091"/>
    </source>
</evidence>
<accession>A0A9W5PY89</accession>
<dbReference type="PROSITE" id="PS50110">
    <property type="entry name" value="RESPONSE_REGULATORY"/>
    <property type="match status" value="1"/>
</dbReference>
<dbReference type="Pfam" id="PF00072">
    <property type="entry name" value="Response_reg"/>
    <property type="match status" value="1"/>
</dbReference>
<keyword evidence="7" id="KW-0804">Transcription</keyword>
<reference evidence="12 13" key="1">
    <citation type="submission" date="2012-12" db="EMBL/GenBank/DDBJ databases">
        <title>The Genome Sequence of Bacillus cereus VD196.</title>
        <authorList>
            <consortium name="The Broad Institute Genome Sequencing Platform"/>
            <consortium name="The Broad Institute Genome Sequencing Center for Infectious Disease"/>
            <person name="Feldgarden M."/>
            <person name="Van der Auwera G.A."/>
            <person name="Mahillon J."/>
            <person name="Duprez V."/>
            <person name="Timmery S."/>
            <person name="Mattelet C."/>
            <person name="Dierick K."/>
            <person name="Sun M."/>
            <person name="Yu Z."/>
            <person name="Zhu L."/>
            <person name="Hu X."/>
            <person name="Shank E.B."/>
            <person name="Swiecicka I."/>
            <person name="Hansen B.M."/>
            <person name="Andrup L."/>
            <person name="Walker B."/>
            <person name="Young S.K."/>
            <person name="Zeng Q."/>
            <person name="Gargeya S."/>
            <person name="Fitzgerald M."/>
            <person name="Haas B."/>
            <person name="Abouelleil A."/>
            <person name="Alvarado L."/>
            <person name="Arachchi H.M."/>
            <person name="Berlin A.M."/>
            <person name="Chapman S.B."/>
            <person name="Dewar J."/>
            <person name="Goldberg J."/>
            <person name="Griggs A."/>
            <person name="Gujja S."/>
            <person name="Hansen M."/>
            <person name="Howarth C."/>
            <person name="Imamovic A."/>
            <person name="Larimer J."/>
            <person name="McCowan C."/>
            <person name="Murphy C."/>
            <person name="Neiman D."/>
            <person name="Pearson M."/>
            <person name="Priest M."/>
            <person name="Roberts A."/>
            <person name="Saif S."/>
            <person name="Shea T."/>
            <person name="Sisk P."/>
            <person name="Sykes S."/>
            <person name="Wortman J."/>
            <person name="Nusbaum C."/>
            <person name="Birren B."/>
        </authorList>
    </citation>
    <scope>NUCLEOTIDE SEQUENCE [LARGE SCALE GENOMIC DNA]</scope>
    <source>
        <strain evidence="12 13">VD196</strain>
    </source>
</reference>
<dbReference type="GO" id="GO:0000156">
    <property type="term" value="F:phosphorelay response regulator activity"/>
    <property type="evidence" value="ECO:0007669"/>
    <property type="project" value="TreeGrafter"/>
</dbReference>
<evidence type="ECO:0000256" key="6">
    <source>
        <dbReference type="ARBA" id="ARBA00023125"/>
    </source>
</evidence>
<feature type="modified residue" description="4-aspartylphosphate" evidence="8">
    <location>
        <position position="52"/>
    </location>
</feature>
<dbReference type="Gene3D" id="1.10.10.10">
    <property type="entry name" value="Winged helix-like DNA-binding domain superfamily/Winged helix DNA-binding domain"/>
    <property type="match status" value="1"/>
</dbReference>
<dbReference type="InterPro" id="IPR001789">
    <property type="entry name" value="Sig_transdc_resp-reg_receiver"/>
</dbReference>
<dbReference type="PANTHER" id="PTHR48111">
    <property type="entry name" value="REGULATOR OF RPOS"/>
    <property type="match status" value="1"/>
</dbReference>
<dbReference type="InterPro" id="IPR011006">
    <property type="entry name" value="CheY-like_superfamily"/>
</dbReference>
<proteinExistence type="predicted"/>
<keyword evidence="2" id="KW-0963">Cytoplasm</keyword>
<dbReference type="CDD" id="cd18159">
    <property type="entry name" value="REC_OmpR_NsrR-like"/>
    <property type="match status" value="1"/>
</dbReference>
<evidence type="ECO:0000256" key="3">
    <source>
        <dbReference type="ARBA" id="ARBA00022553"/>
    </source>
</evidence>
<dbReference type="InterPro" id="IPR001867">
    <property type="entry name" value="OmpR/PhoB-type_DNA-bd"/>
</dbReference>
<evidence type="ECO:0000256" key="5">
    <source>
        <dbReference type="ARBA" id="ARBA00023015"/>
    </source>
</evidence>
<dbReference type="Gene3D" id="6.10.250.690">
    <property type="match status" value="1"/>
</dbReference>
<evidence type="ECO:0000313" key="12">
    <source>
        <dbReference type="EMBL" id="EOO60381.1"/>
    </source>
</evidence>
<dbReference type="GO" id="GO:0000976">
    <property type="term" value="F:transcription cis-regulatory region binding"/>
    <property type="evidence" value="ECO:0007669"/>
    <property type="project" value="TreeGrafter"/>
</dbReference>
<evidence type="ECO:0000313" key="13">
    <source>
        <dbReference type="Proteomes" id="UP000014023"/>
    </source>
</evidence>
<dbReference type="SUPFAM" id="SSF46894">
    <property type="entry name" value="C-terminal effector domain of the bipartite response regulators"/>
    <property type="match status" value="1"/>
</dbReference>
<dbReference type="GO" id="GO:0006355">
    <property type="term" value="P:regulation of DNA-templated transcription"/>
    <property type="evidence" value="ECO:0007669"/>
    <property type="project" value="InterPro"/>
</dbReference>
<evidence type="ECO:0000256" key="8">
    <source>
        <dbReference type="PROSITE-ProRule" id="PRU00169"/>
    </source>
</evidence>
<dbReference type="GO" id="GO:0032993">
    <property type="term" value="C:protein-DNA complex"/>
    <property type="evidence" value="ECO:0007669"/>
    <property type="project" value="TreeGrafter"/>
</dbReference>
<comment type="caution">
    <text evidence="12">The sequence shown here is derived from an EMBL/GenBank/DDBJ whole genome shotgun (WGS) entry which is preliminary data.</text>
</comment>
<dbReference type="Proteomes" id="UP000014023">
    <property type="component" value="Unassembled WGS sequence"/>
</dbReference>
<dbReference type="FunFam" id="3.40.50.2300:FF:000065">
    <property type="entry name" value="DNA-binding response regulator"/>
    <property type="match status" value="1"/>
</dbReference>